<evidence type="ECO:0000313" key="2">
    <source>
        <dbReference type="EMBL" id="RFA12235.1"/>
    </source>
</evidence>
<protein>
    <recommendedName>
        <fullName evidence="1">Integrase catalytic domain-containing protein</fullName>
    </recommendedName>
</protein>
<dbReference type="Pfam" id="PF00665">
    <property type="entry name" value="rve"/>
    <property type="match status" value="1"/>
</dbReference>
<dbReference type="GO" id="GO:0003676">
    <property type="term" value="F:nucleic acid binding"/>
    <property type="evidence" value="ECO:0007669"/>
    <property type="project" value="InterPro"/>
</dbReference>
<dbReference type="InterPro" id="IPR001584">
    <property type="entry name" value="Integrase_cat-core"/>
</dbReference>
<dbReference type="Gene3D" id="3.30.420.10">
    <property type="entry name" value="Ribonuclease H-like superfamily/Ribonuclease H"/>
    <property type="match status" value="1"/>
</dbReference>
<dbReference type="EMBL" id="NBXB01000044">
    <property type="protein sequence ID" value="RFA12235.1"/>
    <property type="molecule type" value="Genomic_DNA"/>
</dbReference>
<dbReference type="InterPro" id="IPR012337">
    <property type="entry name" value="RNaseH-like_sf"/>
</dbReference>
<comment type="caution">
    <text evidence="2">The sequence shown here is derived from an EMBL/GenBank/DDBJ whole genome shotgun (WGS) entry which is preliminary data.</text>
</comment>
<dbReference type="PANTHER" id="PTHR46889:SF4">
    <property type="entry name" value="TRANSPOSASE INSO FOR INSERTION SEQUENCE ELEMENT IS911B-RELATED"/>
    <property type="match status" value="1"/>
</dbReference>
<gene>
    <name evidence="2" type="ORF">B7R22_16670</name>
</gene>
<accession>A0A3E0VRI3</accession>
<dbReference type="Proteomes" id="UP000256541">
    <property type="component" value="Unassembled WGS sequence"/>
</dbReference>
<dbReference type="PANTHER" id="PTHR46889">
    <property type="entry name" value="TRANSPOSASE INSF FOR INSERTION SEQUENCE IS3B-RELATED"/>
    <property type="match status" value="1"/>
</dbReference>
<evidence type="ECO:0000259" key="1">
    <source>
        <dbReference type="Pfam" id="PF00665"/>
    </source>
</evidence>
<organism evidence="2 3">
    <name type="scientific">Subtercola boreus</name>
    <dbReference type="NCBI Taxonomy" id="120213"/>
    <lineage>
        <taxon>Bacteria</taxon>
        <taxon>Bacillati</taxon>
        <taxon>Actinomycetota</taxon>
        <taxon>Actinomycetes</taxon>
        <taxon>Micrococcales</taxon>
        <taxon>Microbacteriaceae</taxon>
        <taxon>Subtercola</taxon>
    </lineage>
</organism>
<dbReference type="SUPFAM" id="SSF53098">
    <property type="entry name" value="Ribonuclease H-like"/>
    <property type="match status" value="1"/>
</dbReference>
<dbReference type="AlphaFoldDB" id="A0A3E0VRI3"/>
<evidence type="ECO:0000313" key="3">
    <source>
        <dbReference type="Proteomes" id="UP000256541"/>
    </source>
</evidence>
<dbReference type="InterPro" id="IPR036397">
    <property type="entry name" value="RNaseH_sf"/>
</dbReference>
<sequence>MIDLADVSSVDLVKRQWDTGALNQVWAGDITDLRTWEEWVYLATVIDAHSRRVIGWDNSMAESFFATLKTDS</sequence>
<dbReference type="GO" id="GO:0015074">
    <property type="term" value="P:DNA integration"/>
    <property type="evidence" value="ECO:0007669"/>
    <property type="project" value="InterPro"/>
</dbReference>
<proteinExistence type="predicted"/>
<feature type="domain" description="Integrase catalytic" evidence="1">
    <location>
        <begin position="23"/>
        <end position="59"/>
    </location>
</feature>
<dbReference type="OrthoDB" id="4281720at2"/>
<dbReference type="InterPro" id="IPR050900">
    <property type="entry name" value="Transposase_IS3/IS150/IS904"/>
</dbReference>
<name>A0A3E0VRI3_9MICO</name>
<reference evidence="2 3" key="1">
    <citation type="submission" date="2017-04" db="EMBL/GenBank/DDBJ databases">
        <title>Comparative genome analysis of Subtercola boreus.</title>
        <authorList>
            <person name="Cho Y.-J."/>
            <person name="Cho A."/>
            <person name="Kim O.-S."/>
            <person name="Lee J.-I."/>
        </authorList>
    </citation>
    <scope>NUCLEOTIDE SEQUENCE [LARGE SCALE GENOMIC DNA]</scope>
    <source>
        <strain evidence="2 3">P27479</strain>
    </source>
</reference>